<feature type="region of interest" description="Disordered" evidence="1">
    <location>
        <begin position="1"/>
        <end position="21"/>
    </location>
</feature>
<keyword evidence="4" id="KW-1185">Reference proteome</keyword>
<dbReference type="EMBL" id="JBBWRZ010000008">
    <property type="protein sequence ID" value="KAK8230700.1"/>
    <property type="molecule type" value="Genomic_DNA"/>
</dbReference>
<gene>
    <name evidence="3" type="ORF">HDK90DRAFT_556539</name>
</gene>
<protein>
    <submittedName>
        <fullName evidence="3">Uncharacterized protein</fullName>
    </submittedName>
</protein>
<sequence>HSSQDINPKPQPKPPRNSSVREPRTLRAVHRCLVSSKRRRPLNVLGNLQITSFGSAWAGEWSRGREFNSRLLLLFCCFVLCSFFFWDSAARWHLPTSACVANRKETGLWLGLTFCPVASHDFYSIMPAVIRQSKATPTQVQEPWTIARLQPVLLH</sequence>
<feature type="transmembrane region" description="Helical" evidence="2">
    <location>
        <begin position="71"/>
        <end position="89"/>
    </location>
</feature>
<comment type="caution">
    <text evidence="3">The sequence shown here is derived from an EMBL/GenBank/DDBJ whole genome shotgun (WGS) entry which is preliminary data.</text>
</comment>
<keyword evidence="2" id="KW-0812">Transmembrane</keyword>
<evidence type="ECO:0000313" key="3">
    <source>
        <dbReference type="EMBL" id="KAK8230700.1"/>
    </source>
</evidence>
<evidence type="ECO:0000313" key="4">
    <source>
        <dbReference type="Proteomes" id="UP001492380"/>
    </source>
</evidence>
<reference evidence="3 4" key="1">
    <citation type="submission" date="2024-04" db="EMBL/GenBank/DDBJ databases">
        <title>Phyllosticta paracitricarpa is synonymous to the EU quarantine fungus P. citricarpa based on phylogenomic analyses.</title>
        <authorList>
            <consortium name="Lawrence Berkeley National Laboratory"/>
            <person name="Van Ingen-Buijs V.A."/>
            <person name="Van Westerhoven A.C."/>
            <person name="Haridas S."/>
            <person name="Skiadas P."/>
            <person name="Martin F."/>
            <person name="Groenewald J.Z."/>
            <person name="Crous P.W."/>
            <person name="Seidl M.F."/>
        </authorList>
    </citation>
    <scope>NUCLEOTIDE SEQUENCE [LARGE SCALE GENOMIC DNA]</scope>
    <source>
        <strain evidence="3 4">CBS 123374</strain>
    </source>
</reference>
<name>A0ABR1YIF9_9PEZI</name>
<keyword evidence="2" id="KW-0472">Membrane</keyword>
<feature type="non-terminal residue" evidence="3">
    <location>
        <position position="1"/>
    </location>
</feature>
<feature type="transmembrane region" description="Helical" evidence="2">
    <location>
        <begin position="109"/>
        <end position="130"/>
    </location>
</feature>
<keyword evidence="2" id="KW-1133">Transmembrane helix</keyword>
<organism evidence="3 4">
    <name type="scientific">Phyllosticta capitalensis</name>
    <dbReference type="NCBI Taxonomy" id="121624"/>
    <lineage>
        <taxon>Eukaryota</taxon>
        <taxon>Fungi</taxon>
        <taxon>Dikarya</taxon>
        <taxon>Ascomycota</taxon>
        <taxon>Pezizomycotina</taxon>
        <taxon>Dothideomycetes</taxon>
        <taxon>Dothideomycetes incertae sedis</taxon>
        <taxon>Botryosphaeriales</taxon>
        <taxon>Phyllostictaceae</taxon>
        <taxon>Phyllosticta</taxon>
    </lineage>
</organism>
<evidence type="ECO:0000256" key="1">
    <source>
        <dbReference type="SAM" id="MobiDB-lite"/>
    </source>
</evidence>
<accession>A0ABR1YIF9</accession>
<feature type="non-terminal residue" evidence="3">
    <location>
        <position position="155"/>
    </location>
</feature>
<evidence type="ECO:0000256" key="2">
    <source>
        <dbReference type="SAM" id="Phobius"/>
    </source>
</evidence>
<proteinExistence type="predicted"/>
<dbReference type="Proteomes" id="UP001492380">
    <property type="component" value="Unassembled WGS sequence"/>
</dbReference>